<gene>
    <name evidence="2" type="ORF">EV189_3237</name>
</gene>
<dbReference type="InterPro" id="IPR049874">
    <property type="entry name" value="ROK_cs"/>
</dbReference>
<dbReference type="GO" id="GO:0016301">
    <property type="term" value="F:kinase activity"/>
    <property type="evidence" value="ECO:0007669"/>
    <property type="project" value="UniProtKB-KW"/>
</dbReference>
<dbReference type="SUPFAM" id="SSF53067">
    <property type="entry name" value="Actin-like ATPase domain"/>
    <property type="match status" value="1"/>
</dbReference>
<evidence type="ECO:0000313" key="2">
    <source>
        <dbReference type="EMBL" id="RZS82842.1"/>
    </source>
</evidence>
<keyword evidence="2" id="KW-0808">Transferase</keyword>
<keyword evidence="2" id="KW-0418">Kinase</keyword>
<keyword evidence="3" id="KW-1185">Reference proteome</keyword>
<dbReference type="PROSITE" id="PS01125">
    <property type="entry name" value="ROK"/>
    <property type="match status" value="1"/>
</dbReference>
<dbReference type="InterPro" id="IPR000600">
    <property type="entry name" value="ROK"/>
</dbReference>
<dbReference type="PANTHER" id="PTHR18964:SF173">
    <property type="entry name" value="GLUCOKINASE"/>
    <property type="match status" value="1"/>
</dbReference>
<dbReference type="Gene3D" id="3.30.420.40">
    <property type="match status" value="2"/>
</dbReference>
<name>A0A4Q7NG95_9ACTN</name>
<protein>
    <submittedName>
        <fullName evidence="2">Glucokinase</fullName>
    </submittedName>
</protein>
<dbReference type="AlphaFoldDB" id="A0A4Q7NG95"/>
<dbReference type="EMBL" id="SGXD01000004">
    <property type="protein sequence ID" value="RZS82842.1"/>
    <property type="molecule type" value="Genomic_DNA"/>
</dbReference>
<dbReference type="PANTHER" id="PTHR18964">
    <property type="entry name" value="ROK (REPRESSOR, ORF, KINASE) FAMILY"/>
    <property type="match status" value="1"/>
</dbReference>
<evidence type="ECO:0000313" key="3">
    <source>
        <dbReference type="Proteomes" id="UP000293638"/>
    </source>
</evidence>
<sequence length="299" mass="29590">MTVGVDVGGTKTAVALVGLDGVVHDERRNPTAGSAEDGLALVAKLIAEWQGEFDVLGVGLATPGLVRGGVLESAANLSGWAGVAVGPLLADLTGRPVLVDNDGRAAAWGEFLHGAAVPGSSDLLCLTLGTGLGGGLVLQGRPYRGGGLAGEVGHMVLVPDGRLCGCGACGCWERYVSGSALVEEAHGLGMRAAPGRALDGRSVVAAARQGDPAASTAVHNVARSLGEGLAVVVTLLDPQTVVLAGGLSAAGDLLLPEARRALAETVIGGRTRHLPPLRTAALGSRAGVVGAAALAREAA</sequence>
<comment type="caution">
    <text evidence="2">The sequence shown here is derived from an EMBL/GenBank/DDBJ whole genome shotgun (WGS) entry which is preliminary data.</text>
</comment>
<organism evidence="2 3">
    <name type="scientific">Motilibacter rhizosphaerae</name>
    <dbReference type="NCBI Taxonomy" id="598652"/>
    <lineage>
        <taxon>Bacteria</taxon>
        <taxon>Bacillati</taxon>
        <taxon>Actinomycetota</taxon>
        <taxon>Actinomycetes</taxon>
        <taxon>Motilibacterales</taxon>
        <taxon>Motilibacteraceae</taxon>
        <taxon>Motilibacter</taxon>
    </lineage>
</organism>
<evidence type="ECO:0000256" key="1">
    <source>
        <dbReference type="ARBA" id="ARBA00006479"/>
    </source>
</evidence>
<proteinExistence type="inferred from homology"/>
<reference evidence="2 3" key="1">
    <citation type="submission" date="2019-02" db="EMBL/GenBank/DDBJ databases">
        <title>Genomic Encyclopedia of Type Strains, Phase IV (KMG-IV): sequencing the most valuable type-strain genomes for metagenomic binning, comparative biology and taxonomic classification.</title>
        <authorList>
            <person name="Goeker M."/>
        </authorList>
    </citation>
    <scope>NUCLEOTIDE SEQUENCE [LARGE SCALE GENOMIC DNA]</scope>
    <source>
        <strain evidence="2 3">DSM 45622</strain>
    </source>
</reference>
<accession>A0A4Q7NG95</accession>
<comment type="similarity">
    <text evidence="1">Belongs to the ROK (NagC/XylR) family.</text>
</comment>
<dbReference type="InterPro" id="IPR043129">
    <property type="entry name" value="ATPase_NBD"/>
</dbReference>
<dbReference type="Pfam" id="PF00480">
    <property type="entry name" value="ROK"/>
    <property type="match status" value="1"/>
</dbReference>
<dbReference type="Proteomes" id="UP000293638">
    <property type="component" value="Unassembled WGS sequence"/>
</dbReference>